<protein>
    <submittedName>
        <fullName evidence="3">Ubiquinone/menaquinone biosynthesis C-methylase UbiE</fullName>
    </submittedName>
</protein>
<evidence type="ECO:0000256" key="1">
    <source>
        <dbReference type="SAM" id="Coils"/>
    </source>
</evidence>
<keyword evidence="3" id="KW-0808">Transferase</keyword>
<dbReference type="AlphaFoldDB" id="A0A1M7L6Z4"/>
<keyword evidence="4" id="KW-1185">Reference proteome</keyword>
<dbReference type="GO" id="GO:0008757">
    <property type="term" value="F:S-adenosylmethionine-dependent methyltransferase activity"/>
    <property type="evidence" value="ECO:0007669"/>
    <property type="project" value="InterPro"/>
</dbReference>
<name>A0A1M7L6Z4_9FLAO</name>
<dbReference type="STRING" id="143223.SAMN05878281_1762"/>
<dbReference type="SUPFAM" id="SSF53335">
    <property type="entry name" value="S-adenosyl-L-methionine-dependent methyltransferases"/>
    <property type="match status" value="1"/>
</dbReference>
<evidence type="ECO:0000313" key="4">
    <source>
        <dbReference type="Proteomes" id="UP000190235"/>
    </source>
</evidence>
<dbReference type="Gene3D" id="3.40.50.150">
    <property type="entry name" value="Vaccinia Virus protein VP39"/>
    <property type="match status" value="1"/>
</dbReference>
<evidence type="ECO:0000313" key="3">
    <source>
        <dbReference type="EMBL" id="SHM73627.1"/>
    </source>
</evidence>
<dbReference type="Pfam" id="PF08241">
    <property type="entry name" value="Methyltransf_11"/>
    <property type="match status" value="1"/>
</dbReference>
<dbReference type="CDD" id="cd02440">
    <property type="entry name" value="AdoMet_MTases"/>
    <property type="match status" value="1"/>
</dbReference>
<keyword evidence="3" id="KW-0830">Ubiquinone</keyword>
<dbReference type="PANTHER" id="PTHR45036:SF1">
    <property type="entry name" value="METHYLTRANSFERASE LIKE 7A"/>
    <property type="match status" value="1"/>
</dbReference>
<reference evidence="4" key="1">
    <citation type="submission" date="2016-11" db="EMBL/GenBank/DDBJ databases">
        <authorList>
            <person name="Varghese N."/>
            <person name="Submissions S."/>
        </authorList>
    </citation>
    <scope>NUCLEOTIDE SEQUENCE [LARGE SCALE GENOMIC DNA]</scope>
    <source>
        <strain evidence="4">ACAM 48</strain>
    </source>
</reference>
<keyword evidence="1" id="KW-0175">Coiled coil</keyword>
<dbReference type="InterPro" id="IPR013216">
    <property type="entry name" value="Methyltransf_11"/>
</dbReference>
<dbReference type="EMBL" id="LT670848">
    <property type="protein sequence ID" value="SHM73627.1"/>
    <property type="molecule type" value="Genomic_DNA"/>
</dbReference>
<gene>
    <name evidence="3" type="ORF">SAMN05878281_1762</name>
</gene>
<sequence>MTKPEQIKNRYNRVARYYDWMERPMETAKFSKWRRELTSQVTGNTLEIGVGTGKNIPYYPEEVKLTAIDFSKNMLKKAKSKYQNVKRNIIFIEMDAQNMIFDDNTFDTVVTSCVFCSVPDPVKGLQEIRSVLKPGGQLLMLEHVRSKQKVLGRLMDWFNFLPLNIWGANINRQTVDNLKKAGFTKIEVINLWRDIVKLIKVRNIK</sequence>
<proteinExistence type="predicted"/>
<keyword evidence="3" id="KW-0489">Methyltransferase</keyword>
<accession>A0A1M7L6Z4</accession>
<dbReference type="RefSeq" id="WP_079734895.1">
    <property type="nucleotide sequence ID" value="NZ_LT670848.1"/>
</dbReference>
<evidence type="ECO:0000259" key="2">
    <source>
        <dbReference type="Pfam" id="PF08241"/>
    </source>
</evidence>
<dbReference type="InterPro" id="IPR029063">
    <property type="entry name" value="SAM-dependent_MTases_sf"/>
</dbReference>
<organism evidence="3 4">
    <name type="scientific">Salegentibacter salegens</name>
    <dbReference type="NCBI Taxonomy" id="143223"/>
    <lineage>
        <taxon>Bacteria</taxon>
        <taxon>Pseudomonadati</taxon>
        <taxon>Bacteroidota</taxon>
        <taxon>Flavobacteriia</taxon>
        <taxon>Flavobacteriales</taxon>
        <taxon>Flavobacteriaceae</taxon>
        <taxon>Salegentibacter</taxon>
    </lineage>
</organism>
<dbReference type="InterPro" id="IPR052356">
    <property type="entry name" value="Thiol_S-MT"/>
</dbReference>
<feature type="domain" description="Methyltransferase type 11" evidence="2">
    <location>
        <begin position="46"/>
        <end position="139"/>
    </location>
</feature>
<dbReference type="Proteomes" id="UP000190235">
    <property type="component" value="Chromosome I"/>
</dbReference>
<dbReference type="PANTHER" id="PTHR45036">
    <property type="entry name" value="METHYLTRANSFERASE LIKE 7B"/>
    <property type="match status" value="1"/>
</dbReference>
<dbReference type="GO" id="GO:0032259">
    <property type="term" value="P:methylation"/>
    <property type="evidence" value="ECO:0007669"/>
    <property type="project" value="UniProtKB-KW"/>
</dbReference>
<feature type="coiled-coil region" evidence="1">
    <location>
        <begin position="68"/>
        <end position="95"/>
    </location>
</feature>